<evidence type="ECO:0000256" key="3">
    <source>
        <dbReference type="ARBA" id="ARBA00022475"/>
    </source>
</evidence>
<comment type="subcellular location">
    <subcellularLocation>
        <location evidence="1">Cell membrane</location>
        <topology evidence="1">Multi-pass membrane protein</topology>
    </subcellularLocation>
</comment>
<dbReference type="Proteomes" id="UP000215509">
    <property type="component" value="Unassembled WGS sequence"/>
</dbReference>
<feature type="domain" description="EamA" evidence="8">
    <location>
        <begin position="150"/>
        <end position="286"/>
    </location>
</feature>
<evidence type="ECO:0000256" key="7">
    <source>
        <dbReference type="SAM" id="Phobius"/>
    </source>
</evidence>
<keyword evidence="5 7" id="KW-1133">Transmembrane helix</keyword>
<evidence type="ECO:0000256" key="2">
    <source>
        <dbReference type="ARBA" id="ARBA00007362"/>
    </source>
</evidence>
<evidence type="ECO:0000256" key="5">
    <source>
        <dbReference type="ARBA" id="ARBA00022989"/>
    </source>
</evidence>
<protein>
    <recommendedName>
        <fullName evidence="8">EamA domain-containing protein</fullName>
    </recommendedName>
</protein>
<dbReference type="EMBL" id="NMQW01000076">
    <property type="protein sequence ID" value="OXM82413.1"/>
    <property type="molecule type" value="Genomic_DNA"/>
</dbReference>
<feature type="domain" description="EamA" evidence="8">
    <location>
        <begin position="12"/>
        <end position="140"/>
    </location>
</feature>
<evidence type="ECO:0000256" key="4">
    <source>
        <dbReference type="ARBA" id="ARBA00022692"/>
    </source>
</evidence>
<gene>
    <name evidence="9" type="ORF">CF651_31130</name>
</gene>
<dbReference type="AlphaFoldDB" id="A0A229UG90"/>
<feature type="transmembrane region" description="Helical" evidence="7">
    <location>
        <begin position="269"/>
        <end position="287"/>
    </location>
</feature>
<feature type="transmembrane region" description="Helical" evidence="7">
    <location>
        <begin position="97"/>
        <end position="117"/>
    </location>
</feature>
<organism evidence="9 10">
    <name type="scientific">Paenibacillus rigui</name>
    <dbReference type="NCBI Taxonomy" id="554312"/>
    <lineage>
        <taxon>Bacteria</taxon>
        <taxon>Bacillati</taxon>
        <taxon>Bacillota</taxon>
        <taxon>Bacilli</taxon>
        <taxon>Bacillales</taxon>
        <taxon>Paenibacillaceae</taxon>
        <taxon>Paenibacillus</taxon>
    </lineage>
</organism>
<dbReference type="InterPro" id="IPR000620">
    <property type="entry name" value="EamA_dom"/>
</dbReference>
<keyword evidence="4 7" id="KW-0812">Transmembrane</keyword>
<dbReference type="PANTHER" id="PTHR32322:SF18">
    <property type="entry name" value="S-ADENOSYLMETHIONINE_S-ADENOSYLHOMOCYSTEINE TRANSPORTER"/>
    <property type="match status" value="1"/>
</dbReference>
<comment type="caution">
    <text evidence="9">The sequence shown here is derived from an EMBL/GenBank/DDBJ whole genome shotgun (WGS) entry which is preliminary data.</text>
</comment>
<dbReference type="RefSeq" id="WP_094018756.1">
    <property type="nucleotide sequence ID" value="NZ_NMQW01000076.1"/>
</dbReference>
<evidence type="ECO:0000256" key="6">
    <source>
        <dbReference type="ARBA" id="ARBA00023136"/>
    </source>
</evidence>
<dbReference type="InterPro" id="IPR037185">
    <property type="entry name" value="EmrE-like"/>
</dbReference>
<dbReference type="SUPFAM" id="SSF103481">
    <property type="entry name" value="Multidrug resistance efflux transporter EmrE"/>
    <property type="match status" value="2"/>
</dbReference>
<feature type="transmembrane region" description="Helical" evidence="7">
    <location>
        <begin position="244"/>
        <end position="263"/>
    </location>
</feature>
<feature type="transmembrane region" description="Helical" evidence="7">
    <location>
        <begin position="124"/>
        <end position="144"/>
    </location>
</feature>
<dbReference type="PANTHER" id="PTHR32322">
    <property type="entry name" value="INNER MEMBRANE TRANSPORTER"/>
    <property type="match status" value="1"/>
</dbReference>
<feature type="transmembrane region" description="Helical" evidence="7">
    <location>
        <begin position="37"/>
        <end position="56"/>
    </location>
</feature>
<dbReference type="OrthoDB" id="510638at2"/>
<name>A0A229UG90_9BACL</name>
<proteinExistence type="inferred from homology"/>
<accession>A0A229UG90</accession>
<evidence type="ECO:0000256" key="1">
    <source>
        <dbReference type="ARBA" id="ARBA00004651"/>
    </source>
</evidence>
<evidence type="ECO:0000259" key="8">
    <source>
        <dbReference type="Pfam" id="PF00892"/>
    </source>
</evidence>
<evidence type="ECO:0000313" key="9">
    <source>
        <dbReference type="EMBL" id="OXM82413.1"/>
    </source>
</evidence>
<keyword evidence="3" id="KW-1003">Cell membrane</keyword>
<dbReference type="Pfam" id="PF00892">
    <property type="entry name" value="EamA"/>
    <property type="match status" value="2"/>
</dbReference>
<feature type="transmembrane region" description="Helical" evidence="7">
    <location>
        <begin position="212"/>
        <end position="232"/>
    </location>
</feature>
<comment type="similarity">
    <text evidence="2">Belongs to the EamA transporter family.</text>
</comment>
<feature type="transmembrane region" description="Helical" evidence="7">
    <location>
        <begin position="150"/>
        <end position="170"/>
    </location>
</feature>
<evidence type="ECO:0000313" key="10">
    <source>
        <dbReference type="Proteomes" id="UP000215509"/>
    </source>
</evidence>
<keyword evidence="10" id="KW-1185">Reference proteome</keyword>
<sequence>MNMSSRGRTAGMLIFLILVWGVNWPLSKLALNYAPPLLFAGIRTIIGGILLILIALPRYKQLRFKENWAVYLVSALVNIVLFYGLQTVGLGYIPSGLFSAIVFLQPVLLGLLSWIWFGEAMYGLKVLGLILGFAGVTTISAGALSAHVSMIGILFALGTAISWALGTAFIKNIGSRVDAIWLVAIQLTMGGILLTTAGSATEAWGSIHWNGVFLTNLLFISIFVIAFGWLAYFTLIGEGEASKVASFTFLIPVVSITASSLFMREHITLNLVIGLLMILFSILFVNLKPKSIAANQA</sequence>
<dbReference type="GO" id="GO:0005886">
    <property type="term" value="C:plasma membrane"/>
    <property type="evidence" value="ECO:0007669"/>
    <property type="project" value="UniProtKB-SubCell"/>
</dbReference>
<keyword evidence="6 7" id="KW-0472">Membrane</keyword>
<reference evidence="9 10" key="1">
    <citation type="submission" date="2017-07" db="EMBL/GenBank/DDBJ databases">
        <title>Genome sequencing and assembly of Paenibacillus rigui.</title>
        <authorList>
            <person name="Mayilraj S."/>
        </authorList>
    </citation>
    <scope>NUCLEOTIDE SEQUENCE [LARGE SCALE GENOMIC DNA]</scope>
    <source>
        <strain evidence="9 10">JCM 16352</strain>
    </source>
</reference>
<feature type="transmembrane region" description="Helical" evidence="7">
    <location>
        <begin position="68"/>
        <end position="85"/>
    </location>
</feature>
<feature type="transmembrane region" description="Helical" evidence="7">
    <location>
        <begin position="179"/>
        <end position="200"/>
    </location>
</feature>
<dbReference type="InterPro" id="IPR050638">
    <property type="entry name" value="AA-Vitamin_Transporters"/>
</dbReference>